<keyword evidence="1" id="KW-0732">Signal</keyword>
<dbReference type="Proteomes" id="UP000601171">
    <property type="component" value="Unassembled WGS sequence"/>
</dbReference>
<protein>
    <submittedName>
        <fullName evidence="2">Uncharacterized protein</fullName>
    </submittedName>
</protein>
<keyword evidence="3" id="KW-1185">Reference proteome</keyword>
<sequence>MKRLISLTFVFIFITTSCVFAFAEISNEQKRFVDGGVSAEEFQARENIGVSTIEPNTDYTINIKS</sequence>
<dbReference type="PROSITE" id="PS51257">
    <property type="entry name" value="PROKAR_LIPOPROTEIN"/>
    <property type="match status" value="1"/>
</dbReference>
<gene>
    <name evidence="2" type="ORF">H8707_08400</name>
</gene>
<name>A0A926ETL0_9FIRM</name>
<proteinExistence type="predicted"/>
<comment type="caution">
    <text evidence="2">The sequence shown here is derived from an EMBL/GenBank/DDBJ whole genome shotgun (WGS) entry which is preliminary data.</text>
</comment>
<accession>A0A926ETL0</accession>
<feature type="signal peptide" evidence="1">
    <location>
        <begin position="1"/>
        <end position="21"/>
    </location>
</feature>
<feature type="chain" id="PRO_5038038333" evidence="1">
    <location>
        <begin position="22"/>
        <end position="65"/>
    </location>
</feature>
<dbReference type="AlphaFoldDB" id="A0A926ETL0"/>
<dbReference type="RefSeq" id="WP_262429709.1">
    <property type="nucleotide sequence ID" value="NZ_JACRTG010000018.1"/>
</dbReference>
<dbReference type="EMBL" id="JACRTG010000018">
    <property type="protein sequence ID" value="MBC8588260.1"/>
    <property type="molecule type" value="Genomic_DNA"/>
</dbReference>
<evidence type="ECO:0000313" key="2">
    <source>
        <dbReference type="EMBL" id="MBC8588260.1"/>
    </source>
</evidence>
<reference evidence="2" key="1">
    <citation type="submission" date="2020-08" db="EMBL/GenBank/DDBJ databases">
        <title>Genome public.</title>
        <authorList>
            <person name="Liu C."/>
            <person name="Sun Q."/>
        </authorList>
    </citation>
    <scope>NUCLEOTIDE SEQUENCE</scope>
    <source>
        <strain evidence="2">BX21</strain>
    </source>
</reference>
<organism evidence="2 3">
    <name type="scientific">Paratissierella segnis</name>
    <dbReference type="NCBI Taxonomy" id="2763679"/>
    <lineage>
        <taxon>Bacteria</taxon>
        <taxon>Bacillati</taxon>
        <taxon>Bacillota</taxon>
        <taxon>Tissierellia</taxon>
        <taxon>Tissierellales</taxon>
        <taxon>Tissierellaceae</taxon>
        <taxon>Paratissierella</taxon>
    </lineage>
</organism>
<evidence type="ECO:0000313" key="3">
    <source>
        <dbReference type="Proteomes" id="UP000601171"/>
    </source>
</evidence>
<evidence type="ECO:0000256" key="1">
    <source>
        <dbReference type="SAM" id="SignalP"/>
    </source>
</evidence>